<dbReference type="Ensembl" id="ENSCINT00000032178.1">
    <property type="protein sequence ID" value="ENSCINP00000031357.1"/>
    <property type="gene ID" value="ENSCING00000019783.1"/>
</dbReference>
<keyword evidence="2" id="KW-1185">Reference proteome</keyword>
<protein>
    <submittedName>
        <fullName evidence="1">Uncharacterized protein</fullName>
    </submittedName>
</protein>
<evidence type="ECO:0000313" key="1">
    <source>
        <dbReference type="Ensembl" id="ENSCINP00000031357.1"/>
    </source>
</evidence>
<reference evidence="1" key="4">
    <citation type="submission" date="2025-09" db="UniProtKB">
        <authorList>
            <consortium name="Ensembl"/>
        </authorList>
    </citation>
    <scope>IDENTIFICATION</scope>
</reference>
<proteinExistence type="predicted"/>
<sequence length="43" mass="4874">MANTMQNTSIRYCTNNLNQISHLKCGSVTWQELHTHLINKATG</sequence>
<dbReference type="AlphaFoldDB" id="H2XNX4"/>
<accession>H2XNX4</accession>
<organism evidence="1 2">
    <name type="scientific">Ciona intestinalis</name>
    <name type="common">Transparent sea squirt</name>
    <name type="synonym">Ascidia intestinalis</name>
    <dbReference type="NCBI Taxonomy" id="7719"/>
    <lineage>
        <taxon>Eukaryota</taxon>
        <taxon>Metazoa</taxon>
        <taxon>Chordata</taxon>
        <taxon>Tunicata</taxon>
        <taxon>Ascidiacea</taxon>
        <taxon>Phlebobranchia</taxon>
        <taxon>Cionidae</taxon>
        <taxon>Ciona</taxon>
    </lineage>
</organism>
<reference evidence="2" key="1">
    <citation type="journal article" date="2002" name="Science">
        <title>The draft genome of Ciona intestinalis: insights into chordate and vertebrate origins.</title>
        <authorList>
            <person name="Dehal P."/>
            <person name="Satou Y."/>
            <person name="Campbell R.K."/>
            <person name="Chapman J."/>
            <person name="Degnan B."/>
            <person name="De Tomaso A."/>
            <person name="Davidson B."/>
            <person name="Di Gregorio A."/>
            <person name="Gelpke M."/>
            <person name="Goodstein D.M."/>
            <person name="Harafuji N."/>
            <person name="Hastings K.E."/>
            <person name="Ho I."/>
            <person name="Hotta K."/>
            <person name="Huang W."/>
            <person name="Kawashima T."/>
            <person name="Lemaire P."/>
            <person name="Martinez D."/>
            <person name="Meinertzhagen I.A."/>
            <person name="Necula S."/>
            <person name="Nonaka M."/>
            <person name="Putnam N."/>
            <person name="Rash S."/>
            <person name="Saiga H."/>
            <person name="Satake M."/>
            <person name="Terry A."/>
            <person name="Yamada L."/>
            <person name="Wang H.G."/>
            <person name="Awazu S."/>
            <person name="Azumi K."/>
            <person name="Boore J."/>
            <person name="Branno M."/>
            <person name="Chin-Bow S."/>
            <person name="DeSantis R."/>
            <person name="Doyle S."/>
            <person name="Francino P."/>
            <person name="Keys D.N."/>
            <person name="Haga S."/>
            <person name="Hayashi H."/>
            <person name="Hino K."/>
            <person name="Imai K.S."/>
            <person name="Inaba K."/>
            <person name="Kano S."/>
            <person name="Kobayashi K."/>
            <person name="Kobayashi M."/>
            <person name="Lee B.I."/>
            <person name="Makabe K.W."/>
            <person name="Manohar C."/>
            <person name="Matassi G."/>
            <person name="Medina M."/>
            <person name="Mochizuki Y."/>
            <person name="Mount S."/>
            <person name="Morishita T."/>
            <person name="Miura S."/>
            <person name="Nakayama A."/>
            <person name="Nishizaka S."/>
            <person name="Nomoto H."/>
            <person name="Ohta F."/>
            <person name="Oishi K."/>
            <person name="Rigoutsos I."/>
            <person name="Sano M."/>
            <person name="Sasaki A."/>
            <person name="Sasakura Y."/>
            <person name="Shoguchi E."/>
            <person name="Shin-i T."/>
            <person name="Spagnuolo A."/>
            <person name="Stainier D."/>
            <person name="Suzuki M.M."/>
            <person name="Tassy O."/>
            <person name="Takatori N."/>
            <person name="Tokuoka M."/>
            <person name="Yagi K."/>
            <person name="Yoshizaki F."/>
            <person name="Wada S."/>
            <person name="Zhang C."/>
            <person name="Hyatt P.D."/>
            <person name="Larimer F."/>
            <person name="Detter C."/>
            <person name="Doggett N."/>
            <person name="Glavina T."/>
            <person name="Hawkins T."/>
            <person name="Richardson P."/>
            <person name="Lucas S."/>
            <person name="Kohara Y."/>
            <person name="Levine M."/>
            <person name="Satoh N."/>
            <person name="Rokhsar D.S."/>
        </authorList>
    </citation>
    <scope>NUCLEOTIDE SEQUENCE [LARGE SCALE GENOMIC DNA]</scope>
</reference>
<evidence type="ECO:0000313" key="2">
    <source>
        <dbReference type="Proteomes" id="UP000008144"/>
    </source>
</evidence>
<reference evidence="1" key="2">
    <citation type="journal article" date="2008" name="Genome Biol.">
        <title>Improved genome assembly and evidence-based global gene model set for the chordate Ciona intestinalis: new insight into intron and operon populations.</title>
        <authorList>
            <person name="Satou Y."/>
            <person name="Mineta K."/>
            <person name="Ogasawara M."/>
            <person name="Sasakura Y."/>
            <person name="Shoguchi E."/>
            <person name="Ueno K."/>
            <person name="Yamada L."/>
            <person name="Matsumoto J."/>
            <person name="Wasserscheid J."/>
            <person name="Dewar K."/>
            <person name="Wiley G.B."/>
            <person name="Macmil S.L."/>
            <person name="Roe B.A."/>
            <person name="Zeller R.W."/>
            <person name="Hastings K.E."/>
            <person name="Lemaire P."/>
            <person name="Lindquist E."/>
            <person name="Endo T."/>
            <person name="Hotta K."/>
            <person name="Inaba K."/>
        </authorList>
    </citation>
    <scope>NUCLEOTIDE SEQUENCE [LARGE SCALE GENOMIC DNA]</scope>
    <source>
        <strain evidence="1">wild type</strain>
    </source>
</reference>
<name>H2XNX4_CIOIN</name>
<reference evidence="1" key="3">
    <citation type="submission" date="2025-08" db="UniProtKB">
        <authorList>
            <consortium name="Ensembl"/>
        </authorList>
    </citation>
    <scope>IDENTIFICATION</scope>
</reference>
<dbReference type="HOGENOM" id="CLU_3241838_0_0_1"/>
<dbReference type="EMBL" id="EAAA01000281">
    <property type="status" value="NOT_ANNOTATED_CDS"/>
    <property type="molecule type" value="Genomic_DNA"/>
</dbReference>
<dbReference type="Proteomes" id="UP000008144">
    <property type="component" value="Chromosome 1"/>
</dbReference>
<dbReference type="InParanoid" id="H2XNX4"/>